<dbReference type="EMBL" id="ANHY01000020">
    <property type="protein sequence ID" value="EKV27335.1"/>
    <property type="molecule type" value="Genomic_DNA"/>
</dbReference>
<accession>K9GMW8</accession>
<dbReference type="PANTHER" id="PTHR43428">
    <property type="entry name" value="ARSENATE REDUCTASE"/>
    <property type="match status" value="1"/>
</dbReference>
<evidence type="ECO:0000256" key="1">
    <source>
        <dbReference type="ARBA" id="ARBA00022849"/>
    </source>
</evidence>
<evidence type="ECO:0000259" key="2">
    <source>
        <dbReference type="SMART" id="SM00226"/>
    </source>
</evidence>
<dbReference type="Gene3D" id="3.40.50.2300">
    <property type="match status" value="1"/>
</dbReference>
<dbReference type="OrthoDB" id="9793058at2"/>
<reference evidence="3 4" key="1">
    <citation type="journal article" date="2013" name="Genome Announc.">
        <title>Draft Genome Sequence of an Alphaproteobacterium, Caenispirillum salinarum AK4(T), Isolated from a Solar Saltern.</title>
        <authorList>
            <person name="Khatri I."/>
            <person name="Singh A."/>
            <person name="Korpole S."/>
            <person name="Pinnaka A.K."/>
            <person name="Subramanian S."/>
        </authorList>
    </citation>
    <scope>NUCLEOTIDE SEQUENCE [LARGE SCALE GENOMIC DNA]</scope>
    <source>
        <strain evidence="3 4">AK4</strain>
    </source>
</reference>
<dbReference type="GO" id="GO:0046685">
    <property type="term" value="P:response to arsenic-containing substance"/>
    <property type="evidence" value="ECO:0007669"/>
    <property type="project" value="UniProtKB-KW"/>
</dbReference>
<gene>
    <name evidence="3" type="ORF">C882_1837</name>
</gene>
<dbReference type="AlphaFoldDB" id="K9GMW8"/>
<dbReference type="PATRIC" id="fig|1238182.3.peg.3791"/>
<comment type="caution">
    <text evidence="3">The sequence shown here is derived from an EMBL/GenBank/DDBJ whole genome shotgun (WGS) entry which is preliminary data.</text>
</comment>
<dbReference type="InterPro" id="IPR023485">
    <property type="entry name" value="Ptyr_pPase"/>
</dbReference>
<dbReference type="Proteomes" id="UP000009881">
    <property type="component" value="Unassembled WGS sequence"/>
</dbReference>
<dbReference type="SUPFAM" id="SSF52788">
    <property type="entry name" value="Phosphotyrosine protein phosphatases I"/>
    <property type="match status" value="1"/>
</dbReference>
<evidence type="ECO:0000313" key="4">
    <source>
        <dbReference type="Proteomes" id="UP000009881"/>
    </source>
</evidence>
<dbReference type="PANTHER" id="PTHR43428:SF1">
    <property type="entry name" value="ARSENATE REDUCTASE"/>
    <property type="match status" value="1"/>
</dbReference>
<evidence type="ECO:0000313" key="3">
    <source>
        <dbReference type="EMBL" id="EKV27335.1"/>
    </source>
</evidence>
<dbReference type="RefSeq" id="WP_009542233.1">
    <property type="nucleotide sequence ID" value="NZ_ANHY01000020.1"/>
</dbReference>
<name>K9GMW8_9PROT</name>
<sequence length="177" mass="19062">MQDTQPYKVLFVCSGNSARSILAEAILNRMGQGRFVAYSAGSDPVGHVHPAASRTLEMNGHDPRTARSKTWLEFAGPEAPRLDMVFTLCDRAAGEVCPHWQGEPVVAHWDLSDPAEAPLPDQMAAFHATYMDLERRITLLTALPLAALDRLALKARLRDIGGGGTGMSEMPLAAGPA</sequence>
<dbReference type="SMART" id="SM00226">
    <property type="entry name" value="LMWPc"/>
    <property type="match status" value="1"/>
</dbReference>
<dbReference type="eggNOG" id="COG0394">
    <property type="taxonomic scope" value="Bacteria"/>
</dbReference>
<keyword evidence="4" id="KW-1185">Reference proteome</keyword>
<feature type="domain" description="Phosphotyrosine protein phosphatase I" evidence="2">
    <location>
        <begin position="7"/>
        <end position="143"/>
    </location>
</feature>
<keyword evidence="1" id="KW-0059">Arsenical resistance</keyword>
<proteinExistence type="predicted"/>
<organism evidence="3 4">
    <name type="scientific">Caenispirillum salinarum AK4</name>
    <dbReference type="NCBI Taxonomy" id="1238182"/>
    <lineage>
        <taxon>Bacteria</taxon>
        <taxon>Pseudomonadati</taxon>
        <taxon>Pseudomonadota</taxon>
        <taxon>Alphaproteobacteria</taxon>
        <taxon>Rhodospirillales</taxon>
        <taxon>Novispirillaceae</taxon>
        <taxon>Caenispirillum</taxon>
    </lineage>
</organism>
<dbReference type="Pfam" id="PF01451">
    <property type="entry name" value="LMWPc"/>
    <property type="match status" value="1"/>
</dbReference>
<dbReference type="STRING" id="1238182.C882_1837"/>
<dbReference type="CDD" id="cd16345">
    <property type="entry name" value="LMWP_ArsC"/>
    <property type="match status" value="1"/>
</dbReference>
<dbReference type="InterPro" id="IPR036196">
    <property type="entry name" value="Ptyr_pPase_sf"/>
</dbReference>
<protein>
    <submittedName>
        <fullName evidence="3">Arsenate reductase</fullName>
    </submittedName>
</protein>